<evidence type="ECO:0000313" key="4">
    <source>
        <dbReference type="Proteomes" id="UP000244224"/>
    </source>
</evidence>
<protein>
    <recommendedName>
        <fullName evidence="5">Tape measure domain-containing protein</fullName>
    </recommendedName>
</protein>
<reference evidence="3 4" key="1">
    <citation type="submission" date="2018-04" db="EMBL/GenBank/DDBJ databases">
        <title>Genomic Encyclopedia of Archaeal and Bacterial Type Strains, Phase II (KMG-II): from individual species to whole genera.</title>
        <authorList>
            <person name="Goeker M."/>
        </authorList>
    </citation>
    <scope>NUCLEOTIDE SEQUENCE [LARGE SCALE GENOMIC DNA]</scope>
    <source>
        <strain evidence="3 4">DSM 21823</strain>
    </source>
</reference>
<evidence type="ECO:0000313" key="3">
    <source>
        <dbReference type="EMBL" id="PTX45642.1"/>
    </source>
</evidence>
<accession>A0A2T6AP88</accession>
<gene>
    <name evidence="3" type="ORF">C8N34_12172</name>
</gene>
<name>A0A2T6AP88_9RHOB</name>
<keyword evidence="2" id="KW-0812">Transmembrane</keyword>
<evidence type="ECO:0000256" key="1">
    <source>
        <dbReference type="SAM" id="Coils"/>
    </source>
</evidence>
<keyword evidence="4" id="KW-1185">Reference proteome</keyword>
<comment type="caution">
    <text evidence="3">The sequence shown here is derived from an EMBL/GenBank/DDBJ whole genome shotgun (WGS) entry which is preliminary data.</text>
</comment>
<evidence type="ECO:0008006" key="5">
    <source>
        <dbReference type="Google" id="ProtNLM"/>
    </source>
</evidence>
<feature type="coiled-coil region" evidence="1">
    <location>
        <begin position="1752"/>
        <end position="1786"/>
    </location>
</feature>
<keyword evidence="2" id="KW-0472">Membrane</keyword>
<dbReference type="Proteomes" id="UP000244224">
    <property type="component" value="Unassembled WGS sequence"/>
</dbReference>
<evidence type="ECO:0000256" key="2">
    <source>
        <dbReference type="SAM" id="Phobius"/>
    </source>
</evidence>
<proteinExistence type="predicted"/>
<sequence length="1805" mass="188865">MTTFAELSIRLTTRGADESARDIRKIEGAAGQVGTAAQRLSRSTRRLATDMIAGANGVRRVTDQLDQNQRAIVQSTGGMQGLIAAMGRFIGLSSRGGVVARGFREANVAAAAGSNRLTGAITNASFQVQDFFVQVAAGTAAVTALSQQLPQLLGAFGFSGKIALFGAILGTLVAIGAAVIPKIDGVGEAVKRMTDQLDQATGVVTAARTAIGTLAQHFDRIVVYAGTAAALFAGKWVAGLLASAVATGTLSGALLVLRGALIRTGIGALIVGAGELVYQFGRVTKAAGGIGRAFSLMGDVVSGVWEGIVISAGAIPAGLASVWEDVKSNFFDMLTVIAGAWRDFLASMGLDGLASTADEMVTSSMKASTDAFIASGEAAARASAITADGFGKAKEAIGQLSTVLSDDEKLFELPSLRSGLGDSAKKAGGAAKATDDLAKAADKWRDRLKETQTPLERYNTELAELTQLYKAGKLTQEEFGRGQKLVSQELAHAIPLVGDLSNAWADFVMSGGKDISGLGDLFKQTLHQMIADAAKQQIMVSMGILPADGKVPAAGAAGGAPGLLGLGSLIGKDSWLGKGLASGKGFLGGIGKLFGFGGTGAGGAGMLGGLGSMLGTVGMIAGGIGLVMSLGKALFGRKLADTGVMGQFTGDTFDGSSYRYYKGGLFRSNKTSTEALDPQVSDTIGLAYADLRGNIRDMAGVLDLGSGAIADFVHDFKISTKDMSEEQVLQALQAEMAKAGAGMAELVLGTDAYTRAGETALDTLTRLSASLIGVRDVVDLLGHRFDMVGLVGGDVASSLADAFGGLDNMATATANYFQTFYTQEEQVATATRRAEAELARLGAAMPKSRAEYRLMVEALDLTDKKQQELYATLIGLSGVMDQVLPSIAQMTREMEQLTGMVSTGLDATIDATTEAQRAALDAARTWYRAAQSIRDYIDRLRGTAGALVSGQQALVYNEARYQAILARAVAGDIAAVGDLTGAADAMLASQRDMARNRVDLARAQARVLSDLGLVQGVADIEGARHDVIAGLLGQQIDVLTEVRDFLAGGGVLDEAMIDQLNGQLAGLQQAIAAAEMINYQFLRERLAVTVDVIADADIPPHLRALLNNAATGVTGYIDFLTRSDLPADLKWLALTGASEHIKTIDYLAQNDLGHDLTRLALADVSSLQKTVHLLTGAALPVDVMRIALAGNSELSRVVTATLSSGISPAAMRLALGNVGAYAVSVMASLSPGISDGVRRIVIAQQGSYAAMIEAAISAQMGERARRILLAQQGEYIANITGVLASDMDGPTRRLLLNANTAAARAITVASVFASSMTADQRAALISSAQESFKTIRAAISLAGLSPTGALFLAQIGAGSKAFQKTITGQIALSALSADQRMLLGAISETVRKNADLRATGSMTTDQRLLLAAISGTVNRAAIFKASGTLTVDQRRMLLAEAGRVDITIAGGVTLAKLGADQLRMLRATTSTILRTIKGAVDLSGLNDRQKTLLDAINGTTAGKILLGGSFAFEPAKAFSVWFETTTTSNIANPLATMRGALATLGGSLADLRKVIEAEGNRQERAAKVAALNAYVGTLTRDGEGRAFVDDTELARMAEILGIDATGMDRNTLRNRVAGYSKGDLLRGTIYDPTGSRERRYLDSLLPEETQGESLTLDDFRIFRRQYGSDDGRVEGFSILGPLGGIRGTIGPGGAQFITRAAAEKWLKDQKYPAFARGGQHSGGPAYIGENDLELVAPSRVYSPRETREMLDNRAVVEAITELRREVAAARAENTQLLLRIEGYERQQARIVRDWDANGLPAERTE</sequence>
<dbReference type="EMBL" id="QBKP01000021">
    <property type="protein sequence ID" value="PTX45642.1"/>
    <property type="molecule type" value="Genomic_DNA"/>
</dbReference>
<keyword evidence="1" id="KW-0175">Coiled coil</keyword>
<organism evidence="3 4">
    <name type="scientific">Gemmobacter caeni</name>
    <dbReference type="NCBI Taxonomy" id="589035"/>
    <lineage>
        <taxon>Bacteria</taxon>
        <taxon>Pseudomonadati</taxon>
        <taxon>Pseudomonadota</taxon>
        <taxon>Alphaproteobacteria</taxon>
        <taxon>Rhodobacterales</taxon>
        <taxon>Paracoccaceae</taxon>
        <taxon>Gemmobacter</taxon>
    </lineage>
</organism>
<keyword evidence="2" id="KW-1133">Transmembrane helix</keyword>
<feature type="transmembrane region" description="Helical" evidence="2">
    <location>
        <begin position="162"/>
        <end position="183"/>
    </location>
</feature>